<dbReference type="PANTHER" id="PTHR31589">
    <property type="entry name" value="PROTEIN, PUTATIVE (DUF239)-RELATED-RELATED"/>
    <property type="match status" value="1"/>
</dbReference>
<dbReference type="InterPro" id="IPR053168">
    <property type="entry name" value="Glutamic_endopeptidase"/>
</dbReference>
<accession>W9RYY0</accession>
<organism evidence="2 3">
    <name type="scientific">Morus notabilis</name>
    <dbReference type="NCBI Taxonomy" id="981085"/>
    <lineage>
        <taxon>Eukaryota</taxon>
        <taxon>Viridiplantae</taxon>
        <taxon>Streptophyta</taxon>
        <taxon>Embryophyta</taxon>
        <taxon>Tracheophyta</taxon>
        <taxon>Spermatophyta</taxon>
        <taxon>Magnoliopsida</taxon>
        <taxon>eudicotyledons</taxon>
        <taxon>Gunneridae</taxon>
        <taxon>Pentapetalae</taxon>
        <taxon>rosids</taxon>
        <taxon>fabids</taxon>
        <taxon>Rosales</taxon>
        <taxon>Moraceae</taxon>
        <taxon>Moreae</taxon>
        <taxon>Morus</taxon>
    </lineage>
</organism>
<name>W9RYY0_9ROSA</name>
<evidence type="ECO:0000259" key="1">
    <source>
        <dbReference type="Pfam" id="PF14365"/>
    </source>
</evidence>
<sequence length="120" mass="13599">MAIKRAFSPISYGNTGIMGFQCHEIRTHTLSFTSSSIAASHVVKITNISREEDLDLERQLKLLNKPSIKTIQTKEGDIFDCVDINKQPAFDHPLLKNHKVQVTFGKKIRTLIRIMIHGLL</sequence>
<evidence type="ECO:0000313" key="3">
    <source>
        <dbReference type="Proteomes" id="UP000030645"/>
    </source>
</evidence>
<dbReference type="PANTHER" id="PTHR31589:SF110">
    <property type="entry name" value="PROTEIN, PUTATIVE (DUF239)-RELATED"/>
    <property type="match status" value="1"/>
</dbReference>
<dbReference type="Pfam" id="PF14365">
    <property type="entry name" value="Neprosin_AP"/>
    <property type="match status" value="1"/>
</dbReference>
<dbReference type="InterPro" id="IPR025521">
    <property type="entry name" value="Neprosin_propep"/>
</dbReference>
<evidence type="ECO:0000313" key="2">
    <source>
        <dbReference type="EMBL" id="EXB99733.1"/>
    </source>
</evidence>
<dbReference type="STRING" id="981085.W9RYY0"/>
<protein>
    <recommendedName>
        <fullName evidence="1">Neprosin activation peptide domain-containing protein</fullName>
    </recommendedName>
</protein>
<dbReference type="EMBL" id="KE345304">
    <property type="protein sequence ID" value="EXB99733.1"/>
    <property type="molecule type" value="Genomic_DNA"/>
</dbReference>
<dbReference type="eggNOG" id="ENOG502T0HH">
    <property type="taxonomic scope" value="Eukaryota"/>
</dbReference>
<reference evidence="3" key="1">
    <citation type="submission" date="2013-01" db="EMBL/GenBank/DDBJ databases">
        <title>Draft Genome Sequence of a Mulberry Tree, Morus notabilis C.K. Schneid.</title>
        <authorList>
            <person name="He N."/>
            <person name="Zhao S."/>
        </authorList>
    </citation>
    <scope>NUCLEOTIDE SEQUENCE</scope>
</reference>
<feature type="domain" description="Neprosin activation peptide" evidence="1">
    <location>
        <begin position="70"/>
        <end position="103"/>
    </location>
</feature>
<dbReference type="Proteomes" id="UP000030645">
    <property type="component" value="Unassembled WGS sequence"/>
</dbReference>
<proteinExistence type="predicted"/>
<dbReference type="AlphaFoldDB" id="W9RYY0"/>
<keyword evidence="3" id="KW-1185">Reference proteome</keyword>
<gene>
    <name evidence="2" type="ORF">L484_023263</name>
</gene>